<gene>
    <name evidence="1" type="ORF">Q7C36_011198</name>
</gene>
<comment type="caution">
    <text evidence="1">The sequence shown here is derived from an EMBL/GenBank/DDBJ whole genome shotgun (WGS) entry which is preliminary data.</text>
</comment>
<organism evidence="1 2">
    <name type="scientific">Tachysurus vachellii</name>
    <name type="common">Darkbarbel catfish</name>
    <name type="synonym">Pelteobagrus vachellii</name>
    <dbReference type="NCBI Taxonomy" id="175792"/>
    <lineage>
        <taxon>Eukaryota</taxon>
        <taxon>Metazoa</taxon>
        <taxon>Chordata</taxon>
        <taxon>Craniata</taxon>
        <taxon>Vertebrata</taxon>
        <taxon>Euteleostomi</taxon>
        <taxon>Actinopterygii</taxon>
        <taxon>Neopterygii</taxon>
        <taxon>Teleostei</taxon>
        <taxon>Ostariophysi</taxon>
        <taxon>Siluriformes</taxon>
        <taxon>Bagridae</taxon>
        <taxon>Tachysurus</taxon>
    </lineage>
</organism>
<name>A0AA88MT40_TACVA</name>
<protein>
    <submittedName>
        <fullName evidence="1">Uncharacterized protein</fullName>
    </submittedName>
</protein>
<dbReference type="EMBL" id="JAVHJS010000011">
    <property type="protein sequence ID" value="KAK2842983.1"/>
    <property type="molecule type" value="Genomic_DNA"/>
</dbReference>
<evidence type="ECO:0000313" key="2">
    <source>
        <dbReference type="Proteomes" id="UP001187315"/>
    </source>
</evidence>
<keyword evidence="2" id="KW-1185">Reference proteome</keyword>
<sequence length="114" mass="13206">MIKSSPCLACSPRVPEDFLFGDVRYKIQCYVLTGDNRADATPAQILHFFKMHLLSTTNTTLTIRSRRLHAPSHQRDEGRRVLYALNDTLTVSEHEIVIMLKRPERNLRFYPHAP</sequence>
<proteinExistence type="predicted"/>
<accession>A0AA88MT40</accession>
<dbReference type="AlphaFoldDB" id="A0AA88MT40"/>
<evidence type="ECO:0000313" key="1">
    <source>
        <dbReference type="EMBL" id="KAK2842983.1"/>
    </source>
</evidence>
<reference evidence="1" key="1">
    <citation type="submission" date="2023-08" db="EMBL/GenBank/DDBJ databases">
        <title>Pelteobagrus vachellii genome.</title>
        <authorList>
            <person name="Liu H."/>
        </authorList>
    </citation>
    <scope>NUCLEOTIDE SEQUENCE</scope>
    <source>
        <strain evidence="1">PRFRI_2022a</strain>
        <tissue evidence="1">Muscle</tissue>
    </source>
</reference>
<dbReference type="Proteomes" id="UP001187315">
    <property type="component" value="Unassembled WGS sequence"/>
</dbReference>